<evidence type="ECO:0000313" key="17">
    <source>
        <dbReference type="EMBL" id="AXB43981.1"/>
    </source>
</evidence>
<comment type="function">
    <text evidence="13 15">Catalyzes the reduction of ribonucleotides to deoxyribonucleotides. May function to provide a pool of deoxyribonucleotide precursors for DNA repair during oxygen limitation and/or for immediate growth after restoration of oxygen.</text>
</comment>
<dbReference type="SUPFAM" id="SSF51294">
    <property type="entry name" value="Hedgehog/intein (Hint) domain"/>
    <property type="match status" value="2"/>
</dbReference>
<keyword evidence="18" id="KW-1185">Reference proteome</keyword>
<comment type="catalytic activity">
    <reaction evidence="14 15">
        <text>a 2'-deoxyribonucleoside 5'-diphosphate + [thioredoxin]-disulfide + H2O = a ribonucleoside 5'-diphosphate + [thioredoxin]-dithiol</text>
        <dbReference type="Rhea" id="RHEA:23252"/>
        <dbReference type="Rhea" id="RHEA-COMP:10698"/>
        <dbReference type="Rhea" id="RHEA-COMP:10700"/>
        <dbReference type="ChEBI" id="CHEBI:15377"/>
        <dbReference type="ChEBI" id="CHEBI:29950"/>
        <dbReference type="ChEBI" id="CHEBI:50058"/>
        <dbReference type="ChEBI" id="CHEBI:57930"/>
        <dbReference type="ChEBI" id="CHEBI:73316"/>
        <dbReference type="EC" id="1.17.4.1"/>
    </reaction>
</comment>
<dbReference type="PANTHER" id="PTHR43371:SF1">
    <property type="entry name" value="RIBONUCLEOSIDE-DIPHOSPHATE REDUCTASE"/>
    <property type="match status" value="1"/>
</dbReference>
<dbReference type="InterPro" id="IPR013678">
    <property type="entry name" value="RNR_2_N"/>
</dbReference>
<dbReference type="InterPro" id="IPR027434">
    <property type="entry name" value="Homing_endonucl"/>
</dbReference>
<dbReference type="SUPFAM" id="SSF51998">
    <property type="entry name" value="PFL-like glycyl radical enzymes"/>
    <property type="match status" value="2"/>
</dbReference>
<dbReference type="EC" id="1.17.4.1" evidence="3 15"/>
<dbReference type="PRINTS" id="PR01183">
    <property type="entry name" value="RIBORDTASEM1"/>
</dbReference>
<dbReference type="GO" id="GO:0071897">
    <property type="term" value="P:DNA biosynthetic process"/>
    <property type="evidence" value="ECO:0007669"/>
    <property type="project" value="UniProtKB-KW"/>
</dbReference>
<dbReference type="SMART" id="SM00305">
    <property type="entry name" value="HintC"/>
    <property type="match status" value="2"/>
</dbReference>
<keyword evidence="7 15" id="KW-0547">Nucleotide-binding</keyword>
<dbReference type="InterPro" id="IPR006141">
    <property type="entry name" value="Intein_N"/>
</dbReference>
<keyword evidence="6 15" id="KW-0237">DNA synthesis</keyword>
<evidence type="ECO:0000256" key="11">
    <source>
        <dbReference type="ARBA" id="ARBA00023157"/>
    </source>
</evidence>
<evidence type="ECO:0000259" key="16">
    <source>
        <dbReference type="PROSITE" id="PS50819"/>
    </source>
</evidence>
<dbReference type="NCBIfam" id="TIGR01445">
    <property type="entry name" value="intein_Nterm"/>
    <property type="match status" value="1"/>
</dbReference>
<dbReference type="InterPro" id="IPR050862">
    <property type="entry name" value="RdRp_reductase_class-2"/>
</dbReference>
<dbReference type="PROSITE" id="PS50818">
    <property type="entry name" value="INTEIN_C_TER"/>
    <property type="match status" value="2"/>
</dbReference>
<dbReference type="PROSITE" id="PS50817">
    <property type="entry name" value="INTEIN_N_TER"/>
    <property type="match status" value="2"/>
</dbReference>
<dbReference type="CDD" id="cd02888">
    <property type="entry name" value="RNR_II_dimer"/>
    <property type="match status" value="1"/>
</dbReference>
<gene>
    <name evidence="17" type="ORF">A4R43_16805</name>
</gene>
<name>A0A344L7F7_9PSEU</name>
<protein>
    <recommendedName>
        <fullName evidence="4 15">Vitamin B12-dependent ribonucleotide reductase</fullName>
        <ecNumber evidence="3 15">1.17.4.1</ecNumber>
    </recommendedName>
</protein>
<dbReference type="GO" id="GO:0004519">
    <property type="term" value="F:endonuclease activity"/>
    <property type="evidence" value="ECO:0007669"/>
    <property type="project" value="InterPro"/>
</dbReference>
<keyword evidence="9" id="KW-0651">Protein splicing</keyword>
<organism evidence="17 18">
    <name type="scientific">Amycolatopsis albispora</name>
    <dbReference type="NCBI Taxonomy" id="1804986"/>
    <lineage>
        <taxon>Bacteria</taxon>
        <taxon>Bacillati</taxon>
        <taxon>Actinomycetota</taxon>
        <taxon>Actinomycetes</taxon>
        <taxon>Pseudonocardiales</taxon>
        <taxon>Pseudonocardiaceae</taxon>
        <taxon>Amycolatopsis</taxon>
    </lineage>
</organism>
<dbReference type="InterPro" id="IPR004860">
    <property type="entry name" value="LAGLIDADG_dom"/>
</dbReference>
<dbReference type="InterPro" id="IPR030934">
    <property type="entry name" value="Intein_C"/>
</dbReference>
<dbReference type="Gene3D" id="3.20.70.20">
    <property type="match status" value="3"/>
</dbReference>
<dbReference type="PRINTS" id="PR00379">
    <property type="entry name" value="INTEIN"/>
</dbReference>
<sequence>MTETVGTGADAVEQRQPGRLGIRRVFTTEGVHPYAEVEWEQRDVVMTNWRDGTVNFEQRGVEFPAFWSVNATNIVTSKYFRGAVGTPQRERSLKQLIDRVVGTYVRAGTEHGYFATPADAEIFEHELTWMLLHQVFSFNSPVWFNVGTASKQQVSACLPYHALVSTPTGLVPIGELVDTDAVGAKVYDGHGVTGVVATKANGRKNVHRVHTKAGYTLDVTADHLVWKATSATGGEFVEAGTLRPGDQLDWHRVRSFGEREIDQREIAEAALAGWLQSDGFVGRYEGTNRSLTIEAMTVNDAELAWVTDALDRVFPGAHRHERSVVTKDEGLDCRRTRLCGNHLQSFVDAWSLRTRGAAMTVPARLYTAPLPVVAAYLRSLFQAEGYVSDRERSTLVGMDMICEQLVRGVQNLLLRFGIFSRVAKKADPRPNRHGCWSLRIQNRGDWEIFAAEIGFVDERKSAKLEASLERPGRPAKPTKRLEIARIEDLGPMEVYDIQTDSGEFLAGNLRVHNCFILAVDDSMESILNWYREEGLIFKGGSGAGLNLSRIRSSKELLSSGGTASGPVSFMRGADASAGTIKSGGATRRAAKMVVLDVDHPDVEEFIETKAREEQKIRVLRDAGFDMDLSGADISSVQYQNANNSVRVSDEFMQAVEADTTFGLRARQTGEVVTEVEAKKLFRSMAQAAWECADPGIQYDDTINDWHTCPESGRITASNPCSEYMHLDNSSCNLASLNLLKFLGEDGTFDANRFARAVEFVITAMDISICFADFPTEPIGDTTRKFRQLGIGYANLGALLMAMGHAYDSDGGRALAAAITSLMTGVSYRRSAELAGVVGPYEGYARNAEAHQRVMRKHAAANELIRTYHTTDAAVRKLASEEWHRGIKIGTEHGWRNAQASVLAPTGCLTADTLVTTDRGLARLSELGEVYGDRWQDVDFTVATDEGPRRATRFFVNGEEPTRRLVTAGGYRIQGTLAHRVKVVENGAWVWKRLADVRSGDVLPLQLGGLVGEPRRVAMPVLDQACEGDRTTVVPGFVDEDLAELAGYFMGEGSLHAEGLRFRVADADLDVVERLRVLGKGLFGVEATVTPAAGHQEVLFASVRLANWWRAAGFAKDLPGTDHTGNGWTPRVPAAIRETNDVTVYAAFLRGLFEADGTVLEGVPSVSTASETFAEDIRSMMLTLRLATTTREITSGRGGAQYQVRVRDVDHAPAFDEVVGFIGERKSRAVVAVEPRTSAKRDLVFLPAERWNSLVPPGHEDRDAVLQSLRKTGGVARRLASRLFAETLDEQLGHALGYLFETVAANEDGGVRPTYDLSVPENVTYVANGFVSHNTIGFMMDCDTTGIEPDFSLVKFKKLVGGGSMQIVNQTVPRALSVLGYQGEQAEAIVEYIAQHGHVVDAPGLRPEHYEVFDCAVGERAIAAMGHVRMMAAVQPFLSGAISKTVNMPESATVADVEEIYFQGWKLGLKALAIYRDNCKVGQPLSTAKSDKPAEAPQVEYRPVRKRLPKKRPSQTVSFTVGGAEGYLHAGSYPDDGLGEIFIKLGKQGSTLAGVMDAFSMSISVGLQYGIPLEFYISKFSNLRFEPAGMTDDPDVRIATSVLDYLFRRLALDYLPYEKRSQLGIFTAEERAAQADTDYGTATAEPPGVDLDELRSSVYAEEAEPESERKPQTSAELMELHLGKVADAPLCMTCGTKMRPAGSCYACEGCGATSGCS</sequence>
<evidence type="ECO:0000256" key="8">
    <source>
        <dbReference type="ARBA" id="ARBA00022813"/>
    </source>
</evidence>
<dbReference type="Pfam" id="PF14528">
    <property type="entry name" value="LAGLIDADG_3"/>
    <property type="match status" value="2"/>
</dbReference>
<dbReference type="SUPFAM" id="SSF55608">
    <property type="entry name" value="Homing endonucleases"/>
    <property type="match status" value="2"/>
</dbReference>
<dbReference type="KEGG" id="aab:A4R43_16805"/>
<evidence type="ECO:0000256" key="5">
    <source>
        <dbReference type="ARBA" id="ARBA00022628"/>
    </source>
</evidence>
<dbReference type="InterPro" id="IPR013344">
    <property type="entry name" value="RNR_NrdJ/NrdZ"/>
</dbReference>
<dbReference type="InterPro" id="IPR004042">
    <property type="entry name" value="Intein_endonuc_central"/>
</dbReference>
<reference evidence="17 18" key="1">
    <citation type="submission" date="2016-04" db="EMBL/GenBank/DDBJ databases">
        <title>Complete genome sequence and analysis of deep-sea sediment isolate, Amycolatopsis sp. WP1.</title>
        <authorList>
            <person name="Wang H."/>
            <person name="Chen S."/>
            <person name="Wu Q."/>
        </authorList>
    </citation>
    <scope>NUCLEOTIDE SEQUENCE [LARGE SCALE GENOMIC DNA]</scope>
    <source>
        <strain evidence="17 18">WP1</strain>
    </source>
</reference>
<dbReference type="NCBIfam" id="TIGR02504">
    <property type="entry name" value="NrdJ_Z"/>
    <property type="match status" value="1"/>
</dbReference>
<comment type="cofactor">
    <cofactor evidence="1 15">
        <name>adenosylcob(III)alamin</name>
        <dbReference type="ChEBI" id="CHEBI:18408"/>
    </cofactor>
</comment>
<dbReference type="GO" id="GO:0000166">
    <property type="term" value="F:nucleotide binding"/>
    <property type="evidence" value="ECO:0007669"/>
    <property type="project" value="UniProtKB-KW"/>
</dbReference>
<evidence type="ECO:0000256" key="3">
    <source>
        <dbReference type="ARBA" id="ARBA00012274"/>
    </source>
</evidence>
<dbReference type="InterPro" id="IPR003586">
    <property type="entry name" value="Hint_dom_C"/>
</dbReference>
<dbReference type="NCBIfam" id="TIGR01443">
    <property type="entry name" value="intein_Cterm"/>
    <property type="match status" value="1"/>
</dbReference>
<dbReference type="PANTHER" id="PTHR43371">
    <property type="entry name" value="VITAMIN B12-DEPENDENT RIBONUCLEOTIDE REDUCTASE"/>
    <property type="match status" value="1"/>
</dbReference>
<evidence type="ECO:0000256" key="4">
    <source>
        <dbReference type="ARBA" id="ARBA00014409"/>
    </source>
</evidence>
<comment type="similarity">
    <text evidence="2 15">Belongs to the ribonucleoside diphosphate reductase class-2 family.</text>
</comment>
<dbReference type="CDD" id="cd00081">
    <property type="entry name" value="Hint"/>
    <property type="match status" value="2"/>
</dbReference>
<evidence type="ECO:0000313" key="18">
    <source>
        <dbReference type="Proteomes" id="UP000250434"/>
    </source>
</evidence>
<dbReference type="EMBL" id="CP015163">
    <property type="protein sequence ID" value="AXB43981.1"/>
    <property type="molecule type" value="Genomic_DNA"/>
</dbReference>
<dbReference type="SMART" id="SM00306">
    <property type="entry name" value="HintN"/>
    <property type="match status" value="2"/>
</dbReference>
<dbReference type="Pfam" id="PF12637">
    <property type="entry name" value="TSCPD"/>
    <property type="match status" value="1"/>
</dbReference>
<proteinExistence type="inferred from homology"/>
<keyword evidence="8" id="KW-0068">Autocatalytic cleavage</keyword>
<dbReference type="Pfam" id="PF08471">
    <property type="entry name" value="Ribonuc_red_2_N"/>
    <property type="match status" value="1"/>
</dbReference>
<evidence type="ECO:0000256" key="9">
    <source>
        <dbReference type="ARBA" id="ARBA00023000"/>
    </source>
</evidence>
<dbReference type="GO" id="GO:0004748">
    <property type="term" value="F:ribonucleoside-diphosphate reductase activity, thioredoxin disulfide as acceptor"/>
    <property type="evidence" value="ECO:0007669"/>
    <property type="project" value="UniProtKB-EC"/>
</dbReference>
<dbReference type="InterPro" id="IPR000788">
    <property type="entry name" value="RNR_lg_C"/>
</dbReference>
<dbReference type="GO" id="GO:0050897">
    <property type="term" value="F:cobalt ion binding"/>
    <property type="evidence" value="ECO:0007669"/>
    <property type="project" value="InterPro"/>
</dbReference>
<dbReference type="Gene3D" id="2.170.16.10">
    <property type="entry name" value="Hedgehog/Intein (Hint) domain"/>
    <property type="match status" value="3"/>
</dbReference>
<keyword evidence="5 15" id="KW-0846">Cobalamin</keyword>
<evidence type="ECO:0000256" key="10">
    <source>
        <dbReference type="ARBA" id="ARBA00023002"/>
    </source>
</evidence>
<evidence type="ECO:0000256" key="12">
    <source>
        <dbReference type="ARBA" id="ARBA00023285"/>
    </source>
</evidence>
<evidence type="ECO:0000256" key="2">
    <source>
        <dbReference type="ARBA" id="ARBA00007405"/>
    </source>
</evidence>
<dbReference type="OrthoDB" id="9762933at2"/>
<dbReference type="InterPro" id="IPR036844">
    <property type="entry name" value="Hint_dom_sf"/>
</dbReference>
<dbReference type="InterPro" id="IPR006142">
    <property type="entry name" value="INTEIN"/>
</dbReference>
<evidence type="ECO:0000256" key="7">
    <source>
        <dbReference type="ARBA" id="ARBA00022741"/>
    </source>
</evidence>
<dbReference type="Gene3D" id="3.10.28.10">
    <property type="entry name" value="Homing endonucleases"/>
    <property type="match status" value="2"/>
</dbReference>
<dbReference type="Pfam" id="PF02867">
    <property type="entry name" value="Ribonuc_red_lgC"/>
    <property type="match status" value="2"/>
</dbReference>
<feature type="domain" description="DOD-type homing endonuclease" evidence="16">
    <location>
        <begin position="271"/>
        <end position="418"/>
    </location>
</feature>
<dbReference type="PROSITE" id="PS50819">
    <property type="entry name" value="INTEIN_ENDONUCLEASE"/>
    <property type="match status" value="2"/>
</dbReference>
<evidence type="ECO:0000256" key="1">
    <source>
        <dbReference type="ARBA" id="ARBA00001922"/>
    </source>
</evidence>
<evidence type="ECO:0000256" key="15">
    <source>
        <dbReference type="RuleBase" id="RU364064"/>
    </source>
</evidence>
<dbReference type="InterPro" id="IPR003587">
    <property type="entry name" value="Hint_dom_N"/>
</dbReference>
<feature type="domain" description="DOD-type homing endonuclease" evidence="16">
    <location>
        <begin position="1044"/>
        <end position="1185"/>
    </location>
</feature>
<dbReference type="GO" id="GO:0016539">
    <property type="term" value="P:intein-mediated protein splicing"/>
    <property type="evidence" value="ECO:0007669"/>
    <property type="project" value="InterPro"/>
</dbReference>
<keyword evidence="12 15" id="KW-0170">Cobalt</keyword>
<dbReference type="Proteomes" id="UP000250434">
    <property type="component" value="Chromosome"/>
</dbReference>
<dbReference type="RefSeq" id="WP_113693218.1">
    <property type="nucleotide sequence ID" value="NZ_CP015163.1"/>
</dbReference>
<accession>A0A344L7F7</accession>
<keyword evidence="10 15" id="KW-0560">Oxidoreductase</keyword>
<evidence type="ECO:0000256" key="6">
    <source>
        <dbReference type="ARBA" id="ARBA00022634"/>
    </source>
</evidence>
<evidence type="ECO:0000256" key="13">
    <source>
        <dbReference type="ARBA" id="ARBA00025437"/>
    </source>
</evidence>
<dbReference type="InterPro" id="IPR024434">
    <property type="entry name" value="TSCPD_dom"/>
</dbReference>
<evidence type="ECO:0000256" key="14">
    <source>
        <dbReference type="ARBA" id="ARBA00047754"/>
    </source>
</evidence>
<dbReference type="GO" id="GO:0031419">
    <property type="term" value="F:cobalamin binding"/>
    <property type="evidence" value="ECO:0007669"/>
    <property type="project" value="UniProtKB-KW"/>
</dbReference>
<keyword evidence="11" id="KW-1015">Disulfide bond</keyword>